<feature type="non-terminal residue" evidence="9">
    <location>
        <position position="82"/>
    </location>
</feature>
<evidence type="ECO:0000256" key="2">
    <source>
        <dbReference type="ARBA" id="ARBA00004123"/>
    </source>
</evidence>
<evidence type="ECO:0000313" key="9">
    <source>
        <dbReference type="EMBL" id="KAK2665024.1"/>
    </source>
</evidence>
<evidence type="ECO:0000313" key="10">
    <source>
        <dbReference type="Proteomes" id="UP001280121"/>
    </source>
</evidence>
<organism evidence="9 10">
    <name type="scientific">Dipteronia dyeriana</name>
    <dbReference type="NCBI Taxonomy" id="168575"/>
    <lineage>
        <taxon>Eukaryota</taxon>
        <taxon>Viridiplantae</taxon>
        <taxon>Streptophyta</taxon>
        <taxon>Embryophyta</taxon>
        <taxon>Tracheophyta</taxon>
        <taxon>Spermatophyta</taxon>
        <taxon>Magnoliopsida</taxon>
        <taxon>eudicotyledons</taxon>
        <taxon>Gunneridae</taxon>
        <taxon>Pentapetalae</taxon>
        <taxon>rosids</taxon>
        <taxon>malvids</taxon>
        <taxon>Sapindales</taxon>
        <taxon>Sapindaceae</taxon>
        <taxon>Hippocastanoideae</taxon>
        <taxon>Acereae</taxon>
        <taxon>Dipteronia</taxon>
    </lineage>
</organism>
<dbReference type="Proteomes" id="UP001280121">
    <property type="component" value="Unassembled WGS sequence"/>
</dbReference>
<keyword evidence="7" id="KW-0539">Nucleus</keyword>
<reference evidence="9" key="1">
    <citation type="journal article" date="2023" name="Plant J.">
        <title>Genome sequences and population genomics provide insights into the demographic history, inbreeding, and mutation load of two 'living fossil' tree species of Dipteronia.</title>
        <authorList>
            <person name="Feng Y."/>
            <person name="Comes H.P."/>
            <person name="Chen J."/>
            <person name="Zhu S."/>
            <person name="Lu R."/>
            <person name="Zhang X."/>
            <person name="Li P."/>
            <person name="Qiu J."/>
            <person name="Olsen K.M."/>
            <person name="Qiu Y."/>
        </authorList>
    </citation>
    <scope>NUCLEOTIDE SEQUENCE</scope>
    <source>
        <strain evidence="9">KIB01</strain>
    </source>
</reference>
<evidence type="ECO:0000256" key="7">
    <source>
        <dbReference type="ARBA" id="ARBA00023242"/>
    </source>
</evidence>
<accession>A0AAD9XSK4</accession>
<name>A0AAD9XSK4_9ROSI</name>
<evidence type="ECO:0000256" key="4">
    <source>
        <dbReference type="ARBA" id="ARBA00022722"/>
    </source>
</evidence>
<dbReference type="PANTHER" id="PTHR22930">
    <property type="match status" value="1"/>
</dbReference>
<keyword evidence="5" id="KW-0479">Metal-binding</keyword>
<comment type="cofactor">
    <cofactor evidence="1">
        <name>a divalent metal cation</name>
        <dbReference type="ChEBI" id="CHEBI:60240"/>
    </cofactor>
</comment>
<dbReference type="GO" id="GO:0004518">
    <property type="term" value="F:nuclease activity"/>
    <property type="evidence" value="ECO:0007669"/>
    <property type="project" value="UniProtKB-KW"/>
</dbReference>
<dbReference type="GO" id="GO:0005634">
    <property type="term" value="C:nucleus"/>
    <property type="evidence" value="ECO:0007669"/>
    <property type="project" value="UniProtKB-SubCell"/>
</dbReference>
<dbReference type="Pfam" id="PF13359">
    <property type="entry name" value="DDE_Tnp_4"/>
    <property type="match status" value="1"/>
</dbReference>
<dbReference type="InterPro" id="IPR027806">
    <property type="entry name" value="HARBI1_dom"/>
</dbReference>
<evidence type="ECO:0000256" key="6">
    <source>
        <dbReference type="ARBA" id="ARBA00022801"/>
    </source>
</evidence>
<dbReference type="AlphaFoldDB" id="A0AAD9XSK4"/>
<keyword evidence="6" id="KW-0378">Hydrolase</keyword>
<comment type="subcellular location">
    <subcellularLocation>
        <location evidence="2">Nucleus</location>
    </subcellularLocation>
</comment>
<feature type="domain" description="DDE Tnp4" evidence="8">
    <location>
        <begin position="26"/>
        <end position="82"/>
    </location>
</feature>
<dbReference type="EMBL" id="JANJYI010000001">
    <property type="protein sequence ID" value="KAK2665024.1"/>
    <property type="molecule type" value="Genomic_DNA"/>
</dbReference>
<dbReference type="PANTHER" id="PTHR22930:SF221">
    <property type="entry name" value="NUCLEASE HARBI1"/>
    <property type="match status" value="1"/>
</dbReference>
<comment type="caution">
    <text evidence="9">The sequence shown here is derived from an EMBL/GenBank/DDBJ whole genome shotgun (WGS) entry which is preliminary data.</text>
</comment>
<comment type="similarity">
    <text evidence="3">Belongs to the HARBI1 family.</text>
</comment>
<feature type="non-terminal residue" evidence="9">
    <location>
        <position position="1"/>
    </location>
</feature>
<evidence type="ECO:0000256" key="3">
    <source>
        <dbReference type="ARBA" id="ARBA00006958"/>
    </source>
</evidence>
<evidence type="ECO:0000256" key="1">
    <source>
        <dbReference type="ARBA" id="ARBA00001968"/>
    </source>
</evidence>
<dbReference type="GO" id="GO:0016787">
    <property type="term" value="F:hydrolase activity"/>
    <property type="evidence" value="ECO:0007669"/>
    <property type="project" value="UniProtKB-KW"/>
</dbReference>
<keyword evidence="4" id="KW-0540">Nuclease</keyword>
<dbReference type="GO" id="GO:0046872">
    <property type="term" value="F:metal ion binding"/>
    <property type="evidence" value="ECO:0007669"/>
    <property type="project" value="UniProtKB-KW"/>
</dbReference>
<proteinExistence type="inferred from homology"/>
<evidence type="ECO:0000256" key="5">
    <source>
        <dbReference type="ARBA" id="ARBA00022723"/>
    </source>
</evidence>
<dbReference type="InterPro" id="IPR045249">
    <property type="entry name" value="HARBI1-like"/>
</dbReference>
<gene>
    <name evidence="9" type="ORF">Ddye_003598</name>
</gene>
<evidence type="ECO:0000259" key="8">
    <source>
        <dbReference type="Pfam" id="PF13359"/>
    </source>
</evidence>
<protein>
    <recommendedName>
        <fullName evidence="8">DDE Tnp4 domain-containing protein</fullName>
    </recommendedName>
</protein>
<sequence>DCIEAIDGTHVRVSLPVDKQIPYIDKYYLVDAGYPNMKGCLAPYKGERYHLPVLRTSGQPTGSRETFNYVHSSLRSVIERCF</sequence>
<keyword evidence="10" id="KW-1185">Reference proteome</keyword>